<keyword evidence="2" id="KW-0479">Metal-binding</keyword>
<feature type="region of interest" description="Disordered" evidence="6">
    <location>
        <begin position="618"/>
        <end position="667"/>
    </location>
</feature>
<keyword evidence="3 5" id="KW-0863">Zinc-finger</keyword>
<feature type="region of interest" description="Disordered" evidence="6">
    <location>
        <begin position="568"/>
        <end position="598"/>
    </location>
</feature>
<dbReference type="STRING" id="289078.A0A2X0MUH5"/>
<dbReference type="Pfam" id="PF00169">
    <property type="entry name" value="PH"/>
    <property type="match status" value="1"/>
</dbReference>
<dbReference type="SUPFAM" id="SSF103657">
    <property type="entry name" value="BAR/IMD domain-like"/>
    <property type="match status" value="1"/>
</dbReference>
<dbReference type="PROSITE" id="PS50003">
    <property type="entry name" value="PH_DOMAIN"/>
    <property type="match status" value="1"/>
</dbReference>
<dbReference type="Gene3D" id="1.20.1270.60">
    <property type="entry name" value="Arfaptin homology (AH) domain/BAR domain"/>
    <property type="match status" value="1"/>
</dbReference>
<proteinExistence type="predicted"/>
<dbReference type="PANTHER" id="PTHR23180:SF160">
    <property type="entry name" value="ADP-RIBOSYLATION FACTOR GTPASE-ACTIVATING PROTEIN EFFECTOR PROTEIN 1"/>
    <property type="match status" value="1"/>
</dbReference>
<feature type="compositionally biased region" description="Basic and acidic residues" evidence="6">
    <location>
        <begin position="626"/>
        <end position="638"/>
    </location>
</feature>
<dbReference type="SMART" id="SM00233">
    <property type="entry name" value="PH"/>
    <property type="match status" value="1"/>
</dbReference>
<organism evidence="9 10">
    <name type="scientific">Microbotryum saponariae</name>
    <dbReference type="NCBI Taxonomy" id="289078"/>
    <lineage>
        <taxon>Eukaryota</taxon>
        <taxon>Fungi</taxon>
        <taxon>Dikarya</taxon>
        <taxon>Basidiomycota</taxon>
        <taxon>Pucciniomycotina</taxon>
        <taxon>Microbotryomycetes</taxon>
        <taxon>Microbotryales</taxon>
        <taxon>Microbotryaceae</taxon>
        <taxon>Microbotryum</taxon>
    </lineage>
</organism>
<dbReference type="InterPro" id="IPR011993">
    <property type="entry name" value="PH-like_dom_sf"/>
</dbReference>
<dbReference type="Gene3D" id="2.30.29.30">
    <property type="entry name" value="Pleckstrin-homology domain (PH domain)/Phosphotyrosine-binding domain (PTB)"/>
    <property type="match status" value="1"/>
</dbReference>
<dbReference type="FunFam" id="1.10.220.150:FF:000009">
    <property type="entry name" value="stromal membrane-associated protein 1 isoform X1"/>
    <property type="match status" value="1"/>
</dbReference>
<feature type="region of interest" description="Disordered" evidence="6">
    <location>
        <begin position="278"/>
        <end position="400"/>
    </location>
</feature>
<evidence type="ECO:0000256" key="2">
    <source>
        <dbReference type="ARBA" id="ARBA00022723"/>
    </source>
</evidence>
<feature type="compositionally biased region" description="Low complexity" evidence="6">
    <location>
        <begin position="16"/>
        <end position="53"/>
    </location>
</feature>
<evidence type="ECO:0000259" key="7">
    <source>
        <dbReference type="PROSITE" id="PS50003"/>
    </source>
</evidence>
<dbReference type="GO" id="GO:0005096">
    <property type="term" value="F:GTPase activator activity"/>
    <property type="evidence" value="ECO:0007669"/>
    <property type="project" value="UniProtKB-KW"/>
</dbReference>
<evidence type="ECO:0000313" key="9">
    <source>
        <dbReference type="EMBL" id="SCZ90964.1"/>
    </source>
</evidence>
<dbReference type="PRINTS" id="PR00405">
    <property type="entry name" value="REVINTRACTNG"/>
</dbReference>
<reference evidence="10" key="1">
    <citation type="submission" date="2016-10" db="EMBL/GenBank/DDBJ databases">
        <authorList>
            <person name="Jeantristanb JTB J.-T."/>
            <person name="Ricardo R."/>
        </authorList>
    </citation>
    <scope>NUCLEOTIDE SEQUENCE [LARGE SCALE GENOMIC DNA]</scope>
</reference>
<dbReference type="InterPro" id="IPR038508">
    <property type="entry name" value="ArfGAP_dom_sf"/>
</dbReference>
<feature type="region of interest" description="Disordered" evidence="6">
    <location>
        <begin position="1"/>
        <end position="61"/>
    </location>
</feature>
<evidence type="ECO:0000256" key="5">
    <source>
        <dbReference type="PROSITE-ProRule" id="PRU00288"/>
    </source>
</evidence>
<feature type="compositionally biased region" description="Low complexity" evidence="6">
    <location>
        <begin position="367"/>
        <end position="398"/>
    </location>
</feature>
<keyword evidence="10" id="KW-1185">Reference proteome</keyword>
<protein>
    <submittedName>
        <fullName evidence="9">BZ3500_MvSof-1268-A1-R1_Chr1-3g02427 protein</fullName>
    </submittedName>
</protein>
<dbReference type="InterPro" id="IPR037278">
    <property type="entry name" value="ARFGAP/RecO"/>
</dbReference>
<dbReference type="Gene3D" id="1.10.220.150">
    <property type="entry name" value="Arf GTPase activating protein"/>
    <property type="match status" value="1"/>
</dbReference>
<dbReference type="CDD" id="cd08204">
    <property type="entry name" value="ArfGap"/>
    <property type="match status" value="1"/>
</dbReference>
<dbReference type="InterPro" id="IPR027267">
    <property type="entry name" value="AH/BAR_dom_sf"/>
</dbReference>
<dbReference type="SUPFAM" id="SSF57863">
    <property type="entry name" value="ArfGap/RecO-like zinc finger"/>
    <property type="match status" value="1"/>
</dbReference>
<dbReference type="Pfam" id="PF01412">
    <property type="entry name" value="ArfGap"/>
    <property type="match status" value="1"/>
</dbReference>
<dbReference type="GO" id="GO:0008270">
    <property type="term" value="F:zinc ion binding"/>
    <property type="evidence" value="ECO:0007669"/>
    <property type="project" value="UniProtKB-KW"/>
</dbReference>
<dbReference type="InterPro" id="IPR001849">
    <property type="entry name" value="PH_domain"/>
</dbReference>
<dbReference type="PROSITE" id="PS50115">
    <property type="entry name" value="ARFGAP"/>
    <property type="match status" value="1"/>
</dbReference>
<evidence type="ECO:0000256" key="3">
    <source>
        <dbReference type="ARBA" id="ARBA00022771"/>
    </source>
</evidence>
<dbReference type="OrthoDB" id="10266696at2759"/>
<keyword evidence="1" id="KW-0343">GTPase activation</keyword>
<accession>A0A2X0MUH5</accession>
<gene>
    <name evidence="9" type="ORF">BZ3500_MVSOF-1268-A1-R1_CHR1-3G02427</name>
</gene>
<feature type="domain" description="PH" evidence="7">
    <location>
        <begin position="425"/>
        <end position="533"/>
    </location>
</feature>
<dbReference type="PANTHER" id="PTHR23180">
    <property type="entry name" value="CENTAURIN/ARF"/>
    <property type="match status" value="1"/>
</dbReference>
<feature type="compositionally biased region" description="Low complexity" evidence="6">
    <location>
        <begin position="568"/>
        <end position="596"/>
    </location>
</feature>
<dbReference type="InterPro" id="IPR045258">
    <property type="entry name" value="ACAP1/2/3-like"/>
</dbReference>
<name>A0A2X0MUH5_9BASI</name>
<evidence type="ECO:0000256" key="6">
    <source>
        <dbReference type="SAM" id="MobiDB-lite"/>
    </source>
</evidence>
<dbReference type="SMART" id="SM00105">
    <property type="entry name" value="ArfGap"/>
    <property type="match status" value="1"/>
</dbReference>
<keyword evidence="4" id="KW-0862">Zinc</keyword>
<dbReference type="InterPro" id="IPR001164">
    <property type="entry name" value="ArfGAP_dom"/>
</dbReference>
<dbReference type="Proteomes" id="UP000249723">
    <property type="component" value="Unassembled WGS sequence"/>
</dbReference>
<feature type="compositionally biased region" description="Acidic residues" evidence="6">
    <location>
        <begin position="287"/>
        <end position="296"/>
    </location>
</feature>
<evidence type="ECO:0000259" key="8">
    <source>
        <dbReference type="PROSITE" id="PS50115"/>
    </source>
</evidence>
<evidence type="ECO:0000256" key="1">
    <source>
        <dbReference type="ARBA" id="ARBA00022468"/>
    </source>
</evidence>
<dbReference type="SUPFAM" id="SSF50729">
    <property type="entry name" value="PH domain-like"/>
    <property type="match status" value="1"/>
</dbReference>
<dbReference type="EMBL" id="FMWP01000014">
    <property type="protein sequence ID" value="SCZ90964.1"/>
    <property type="molecule type" value="Genomic_DNA"/>
</dbReference>
<sequence>MASTNSHVPAAVVDESSANASSTSAVSAPPRASTASASASTSTSTATTTTTAPPSSPLEDGPLFRALVHSYEIRARSLRCTLKELCKAAADAVDANRDDSAAQDRIDRHLEQLSTAAASSTTRSDILAGLYDGALKKKRQEERQRRGSERDRLEEWIMRMKGGMERLKLVEARRKQFDNDTRDYYHDLSKYLSRTADISKAESLDLKQQQRNQSFEAHRNEYFATIESLVESEEVLICTWLRLWAGIADDPRAVTKEATEIARNKSRDHARATLSRALAEGLRGEDPEASETDDETASNGSALSRVSGVGSISRRRKSTSTSAANPITSSPKKRASIPSFQEAAVETSESTRERIRSFVKQTQRVFSPSSSSTSPTSHALFAASSSSPPMPALPSTSPGEQVVPCGLNQNIAAAKASANPAAVSMRRKEGLVFATAKGSSHTIAGDGGGSWTAHWCVLSEGQLVEFVDWQRPRDIKNTPINLAAASVRVSHNTERRYVLFCFEILTPDSRRIYQATHEAEMNDWVNAISKSIESLLNGTSSVRHFDASRLTGSSAFFGDFGPPGAPASNGANAALRSPGLSGPTSLPSSPSQPALGIGHHLSNRLTSWVSEPLSRRTSLASKMKAKRDQGSRAAKDKASTSSLPSHPEPQTFIIASSPKPSPSLNEGRQIFDHVGERRSGNGSGLDDLAEDLSEADRMILGRVSALIDQLGPEPGENGANEPPIPIATPAERRQKNADEIQSLAKEPGNDVCADCGARDPKWASWSLGIFTCIRCSGVHRGLGTHVSKVRSIELDDWTDEQIDAIRSVGNVKSNSIYEARRPVEVVPTDKTIGTYIKMKYVERAWVNLPPR</sequence>
<evidence type="ECO:0000313" key="10">
    <source>
        <dbReference type="Proteomes" id="UP000249723"/>
    </source>
</evidence>
<feature type="domain" description="Arf-GAP" evidence="8">
    <location>
        <begin position="734"/>
        <end position="851"/>
    </location>
</feature>
<dbReference type="AlphaFoldDB" id="A0A2X0MUH5"/>
<evidence type="ECO:0000256" key="4">
    <source>
        <dbReference type="ARBA" id="ARBA00022833"/>
    </source>
</evidence>